<dbReference type="PANTHER" id="PTHR45569:SF1">
    <property type="entry name" value="SENSOR PROTEIN KDPD"/>
    <property type="match status" value="1"/>
</dbReference>
<dbReference type="InterPro" id="IPR014729">
    <property type="entry name" value="Rossmann-like_a/b/a_fold"/>
</dbReference>
<accession>A0ABS2T0P5</accession>
<dbReference type="InterPro" id="IPR006016">
    <property type="entry name" value="UspA"/>
</dbReference>
<dbReference type="Pfam" id="PF00582">
    <property type="entry name" value="Usp"/>
    <property type="match status" value="1"/>
</dbReference>
<dbReference type="SUPFAM" id="SSF52402">
    <property type="entry name" value="Adenine nucleotide alpha hydrolases-like"/>
    <property type="match status" value="1"/>
</dbReference>
<keyword evidence="2" id="KW-0808">Transferase</keyword>
<proteinExistence type="predicted"/>
<dbReference type="Gene3D" id="3.40.50.620">
    <property type="entry name" value="HUPs"/>
    <property type="match status" value="1"/>
</dbReference>
<protein>
    <submittedName>
        <fullName evidence="2">Two-component system sensor histidine kinase KdpD</fullName>
        <ecNumber evidence="2">2.7.13.3</ecNumber>
    </submittedName>
</protein>
<reference evidence="2" key="1">
    <citation type="submission" date="2021-01" db="EMBL/GenBank/DDBJ databases">
        <title>Genomic Encyclopedia of Type Strains, Phase IV (KMG-IV): sequencing the most valuable type-strain genomes for metagenomic binning, comparative biology and taxonomic classification.</title>
        <authorList>
            <person name="Goeker M."/>
        </authorList>
    </citation>
    <scope>NUCLEOTIDE SEQUENCE</scope>
    <source>
        <strain evidence="2">DSM 21943</strain>
    </source>
</reference>
<dbReference type="PANTHER" id="PTHR45569">
    <property type="entry name" value="SENSOR PROTEIN KDPD"/>
    <property type="match status" value="1"/>
</dbReference>
<gene>
    <name evidence="2" type="ORF">JOC54_004369</name>
</gene>
<dbReference type="EC" id="2.7.13.3" evidence="2"/>
<dbReference type="Proteomes" id="UP001179280">
    <property type="component" value="Unassembled WGS sequence"/>
</dbReference>
<dbReference type="EMBL" id="JAFBCV010000021">
    <property type="protein sequence ID" value="MBM7841070.1"/>
    <property type="molecule type" value="Genomic_DNA"/>
</dbReference>
<name>A0ABS2T0P5_9BACI</name>
<evidence type="ECO:0000259" key="1">
    <source>
        <dbReference type="Pfam" id="PF00582"/>
    </source>
</evidence>
<organism evidence="2 3">
    <name type="scientific">Shouchella xiaoxiensis</name>
    <dbReference type="NCBI Taxonomy" id="766895"/>
    <lineage>
        <taxon>Bacteria</taxon>
        <taxon>Bacillati</taxon>
        <taxon>Bacillota</taxon>
        <taxon>Bacilli</taxon>
        <taxon>Bacillales</taxon>
        <taxon>Bacillaceae</taxon>
        <taxon>Shouchella</taxon>
    </lineage>
</organism>
<evidence type="ECO:0000313" key="3">
    <source>
        <dbReference type="Proteomes" id="UP001179280"/>
    </source>
</evidence>
<dbReference type="InterPro" id="IPR052023">
    <property type="entry name" value="Histidine_kinase_KdpD"/>
</dbReference>
<dbReference type="GO" id="GO:0004673">
    <property type="term" value="F:protein histidine kinase activity"/>
    <property type="evidence" value="ECO:0007669"/>
    <property type="project" value="UniProtKB-EC"/>
</dbReference>
<comment type="caution">
    <text evidence="2">The sequence shown here is derived from an EMBL/GenBank/DDBJ whole genome shotgun (WGS) entry which is preliminary data.</text>
</comment>
<evidence type="ECO:0000313" key="2">
    <source>
        <dbReference type="EMBL" id="MBM7841070.1"/>
    </source>
</evidence>
<feature type="domain" description="UspA" evidence="1">
    <location>
        <begin position="8"/>
        <end position="127"/>
    </location>
</feature>
<dbReference type="RefSeq" id="WP_204469003.1">
    <property type="nucleotide sequence ID" value="NZ_JAFBCV010000021.1"/>
</dbReference>
<keyword evidence="2" id="KW-0418">Kinase</keyword>
<keyword evidence="3" id="KW-1185">Reference proteome</keyword>
<sequence length="218" mass="24703">MSPNRLEERILVCVNYGHSGSRLIKRGARLAEQLEAPLTVLVFDSLPEEEYKHDKEVDMSLFKELADDYGAELIIEKSNSYDITKVIARTAKEKQASQIIIGQIVESLWSTLIGGSIINELLEKAPFADLHVVPKERSDETDDWNFERGIHAYLLQQEDGTYELHFDDSEGSTIDGVFFKHLQTDFNSGIFAFSDNGHIFEVRVEDGTVHQLVDIDDV</sequence>